<accession>A0ABU5CRM0</accession>
<organism evidence="1 2">
    <name type="scientific">Paracerasibacillus soli</name>
    <dbReference type="NCBI Taxonomy" id="480284"/>
    <lineage>
        <taxon>Bacteria</taxon>
        <taxon>Bacillati</taxon>
        <taxon>Bacillota</taxon>
        <taxon>Bacilli</taxon>
        <taxon>Bacillales</taxon>
        <taxon>Bacillaceae</taxon>
        <taxon>Paracerasibacillus</taxon>
    </lineage>
</organism>
<dbReference type="PANTHER" id="PTHR34351">
    <property type="entry name" value="SLR1927 PROTEIN-RELATED"/>
    <property type="match status" value="1"/>
</dbReference>
<protein>
    <submittedName>
        <fullName evidence="1">DUF58 domain-containing protein</fullName>
    </submittedName>
</protein>
<reference evidence="1 2" key="1">
    <citation type="submission" date="2023-10" db="EMBL/GenBank/DDBJ databases">
        <title>Virgibacillus soli CC-YMP-6 genome.</title>
        <authorList>
            <person name="Miliotis G."/>
            <person name="Sengupta P."/>
            <person name="Hameed A."/>
            <person name="Chuvochina M."/>
            <person name="Mcdonagh F."/>
            <person name="Simpson A.C."/>
            <person name="Singh N.K."/>
            <person name="Rekha P.D."/>
            <person name="Raman K."/>
            <person name="Hugenholtz P."/>
            <person name="Venkateswaran K."/>
        </authorList>
    </citation>
    <scope>NUCLEOTIDE SEQUENCE [LARGE SCALE GENOMIC DNA]</scope>
    <source>
        <strain evidence="1 2">CC-YMP-6</strain>
    </source>
</reference>
<proteinExistence type="predicted"/>
<dbReference type="RefSeq" id="WP_320379592.1">
    <property type="nucleotide sequence ID" value="NZ_JAWDIQ010000001.1"/>
</dbReference>
<sequence>MSNHSEHDLFYTIVDGLPASFERPFPVSGTCKMHAATTITYETSASKRGKYVIKKLYVRYTSTLGLWQKQMTIDDMHTVRVIPDLSETKHYLQDMQRYLLHEGTVIRKFQSGAGEFAQIRNYVVGDDPRMINWRQTAKLREVMTNEYEPRAWEVYDTFTRLWANDGCRVGGSKSLRKNIRSCNYRCCCRT</sequence>
<evidence type="ECO:0000313" key="1">
    <source>
        <dbReference type="EMBL" id="MDY0408890.1"/>
    </source>
</evidence>
<gene>
    <name evidence="1" type="ORF">RWD45_10445</name>
</gene>
<dbReference type="Proteomes" id="UP001275315">
    <property type="component" value="Unassembled WGS sequence"/>
</dbReference>
<keyword evidence="2" id="KW-1185">Reference proteome</keyword>
<evidence type="ECO:0000313" key="2">
    <source>
        <dbReference type="Proteomes" id="UP001275315"/>
    </source>
</evidence>
<name>A0ABU5CRM0_9BACI</name>
<comment type="caution">
    <text evidence="1">The sequence shown here is derived from an EMBL/GenBank/DDBJ whole genome shotgun (WGS) entry which is preliminary data.</text>
</comment>
<dbReference type="EMBL" id="JAWDIQ010000001">
    <property type="protein sequence ID" value="MDY0408890.1"/>
    <property type="molecule type" value="Genomic_DNA"/>
</dbReference>